<dbReference type="InterPro" id="IPR036982">
    <property type="entry name" value="Deoxyhypusine_synthase_sf"/>
</dbReference>
<sequence length="672" mass="74675">MLCRFKSFRYPSSLMCRPSRLFSSVGNSDNDSDDTTTVNKLVDFFRRTDEKLALEAAQHFAEKPIDSKPPVQPSSALSVSAPKQEEATKRRQSSAPRLVPWTSNRFQKGYRIKTSSDSPMKTAKSFATMLRESTFVQCGNFSQREVLGVVVENANDSDLYIDFGGKFLAVVPQPEDSFYPRGSLVRIRLRDPEMANRFMINTKAISLLEADAVLIGPFRGQVVNQSWDSLTNNYIPFQTPKNPLDSTSHVGMNKDLCGIERYAQVHVYRKWRVAQSIATSPNFMSGEPSGDDTQGHQHSRPLGFDEAVLRPSQALPDGVNVEVRGYDFNRGVDYEALLASYASTGFQATHFGQAVDVINAIIKRRSVMPGGKDEDESRETLKELGLGLARRSGCTTFLAYTSNMITSGVREVIRFLVQHNMVDVVVTSAGGVEEDFIKCMEPFYVGDFLRWSGAHLRHLGINRTGNLLVPNNSYVAFENWLLPIFDKMLEEQNTMNINWTPSKVIDRLGKEINNPDSVYYWCHKNGIPVFCPGITDGALGDVLFAHTYRAPPGLRVDVVEDVRRINTIAIYSHATGVVVLGGGIVKHHTLNANLMRNGADYAVYVNTGHEFDGSDAGARPDEAVSWGKLKSASEPVKVHGDATIIFPLLVAKTFAKHFHESRMAQTPVTSPE</sequence>
<keyword evidence="11" id="KW-1185">Reference proteome</keyword>
<dbReference type="Proteomes" id="UP000267029">
    <property type="component" value="Unassembled WGS sequence"/>
</dbReference>
<dbReference type="STRING" id="53468.A0A0R3U6B4"/>
<dbReference type="PANTHER" id="PTHR11703">
    <property type="entry name" value="DEOXYHYPUSINE SYNTHASE"/>
    <property type="match status" value="1"/>
</dbReference>
<proteinExistence type="inferred from homology"/>
<comment type="pathway">
    <text evidence="3">Protein modification; eIF5A hypusination.</text>
</comment>
<comment type="cofactor">
    <cofactor evidence="2">
        <name>NAD(+)</name>
        <dbReference type="ChEBI" id="CHEBI:57540"/>
    </cofactor>
</comment>
<evidence type="ECO:0000256" key="2">
    <source>
        <dbReference type="ARBA" id="ARBA00001911"/>
    </source>
</evidence>
<dbReference type="OrthoDB" id="294378at2759"/>
<evidence type="ECO:0000256" key="7">
    <source>
        <dbReference type="ARBA" id="ARBA00023027"/>
    </source>
</evidence>
<dbReference type="EC" id="2.5.1.46" evidence="5"/>
<keyword evidence="6" id="KW-0808">Transferase</keyword>
<dbReference type="AlphaFoldDB" id="A0A0R3U6B4"/>
<gene>
    <name evidence="10" type="ORF">MCOS_LOCUS2305</name>
</gene>
<dbReference type="InterPro" id="IPR002773">
    <property type="entry name" value="Deoxyhypusine_synthase"/>
</dbReference>
<dbReference type="FunFam" id="3.40.910.10:FF:000001">
    <property type="entry name" value="Probable deoxyhypusine synthase"/>
    <property type="match status" value="1"/>
</dbReference>
<dbReference type="InterPro" id="IPR019375">
    <property type="entry name" value="Ribosomal_bS1m"/>
</dbReference>
<evidence type="ECO:0000313" key="10">
    <source>
        <dbReference type="EMBL" id="VDD76302.1"/>
    </source>
</evidence>
<keyword evidence="8" id="KW-0386">Hypusine biosynthesis</keyword>
<evidence type="ECO:0000256" key="8">
    <source>
        <dbReference type="ARBA" id="ARBA00023256"/>
    </source>
</evidence>
<dbReference type="GO" id="GO:0005737">
    <property type="term" value="C:cytoplasm"/>
    <property type="evidence" value="ECO:0007669"/>
    <property type="project" value="TreeGrafter"/>
</dbReference>
<dbReference type="InterPro" id="IPR029035">
    <property type="entry name" value="DHS-like_NAD/FAD-binding_dom"/>
</dbReference>
<evidence type="ECO:0000256" key="3">
    <source>
        <dbReference type="ARBA" id="ARBA00005041"/>
    </source>
</evidence>
<reference evidence="10 11" key="1">
    <citation type="submission" date="2018-10" db="EMBL/GenBank/DDBJ databases">
        <authorList>
            <consortium name="Pathogen Informatics"/>
        </authorList>
    </citation>
    <scope>NUCLEOTIDE SEQUENCE [LARGE SCALE GENOMIC DNA]</scope>
</reference>
<comment type="similarity">
    <text evidence="4">Belongs to the deoxyhypusine synthase family.</text>
</comment>
<accession>A0A0R3U6B4</accession>
<dbReference type="Gene3D" id="3.40.910.10">
    <property type="entry name" value="Deoxyhypusine synthase"/>
    <property type="match status" value="1"/>
</dbReference>
<feature type="region of interest" description="Disordered" evidence="9">
    <location>
        <begin position="63"/>
        <end position="98"/>
    </location>
</feature>
<evidence type="ECO:0000313" key="11">
    <source>
        <dbReference type="Proteomes" id="UP000267029"/>
    </source>
</evidence>
<evidence type="ECO:0000256" key="1">
    <source>
        <dbReference type="ARBA" id="ARBA00000952"/>
    </source>
</evidence>
<comment type="catalytic activity">
    <reaction evidence="1">
        <text>[eIF5A protein]-L-lysine + spermidine = [eIF5A protein]-deoxyhypusine + propane-1,3-diamine</text>
        <dbReference type="Rhea" id="RHEA:33299"/>
        <dbReference type="Rhea" id="RHEA-COMP:10143"/>
        <dbReference type="Rhea" id="RHEA-COMP:10144"/>
        <dbReference type="ChEBI" id="CHEBI:29969"/>
        <dbReference type="ChEBI" id="CHEBI:57484"/>
        <dbReference type="ChEBI" id="CHEBI:57834"/>
        <dbReference type="ChEBI" id="CHEBI:82657"/>
        <dbReference type="EC" id="2.5.1.46"/>
    </reaction>
</comment>
<dbReference type="EMBL" id="UXSR01000363">
    <property type="protein sequence ID" value="VDD76302.1"/>
    <property type="molecule type" value="Genomic_DNA"/>
</dbReference>
<dbReference type="GO" id="GO:0034038">
    <property type="term" value="F:deoxyhypusine synthase activity"/>
    <property type="evidence" value="ECO:0007669"/>
    <property type="project" value="UniProtKB-EC"/>
</dbReference>
<name>A0A0R3U6B4_MESCO</name>
<evidence type="ECO:0000256" key="4">
    <source>
        <dbReference type="ARBA" id="ARBA00009892"/>
    </source>
</evidence>
<evidence type="ECO:0000256" key="9">
    <source>
        <dbReference type="SAM" id="MobiDB-lite"/>
    </source>
</evidence>
<dbReference type="SUPFAM" id="SSF52467">
    <property type="entry name" value="DHS-like NAD/FAD-binding domain"/>
    <property type="match status" value="1"/>
</dbReference>
<protein>
    <recommendedName>
        <fullName evidence="5">deoxyhypusine synthase</fullName>
        <ecNumber evidence="5">2.5.1.46</ecNumber>
    </recommendedName>
</protein>
<evidence type="ECO:0000256" key="5">
    <source>
        <dbReference type="ARBA" id="ARBA00012683"/>
    </source>
</evidence>
<organism evidence="10 11">
    <name type="scientific">Mesocestoides corti</name>
    <name type="common">Flatworm</name>
    <dbReference type="NCBI Taxonomy" id="53468"/>
    <lineage>
        <taxon>Eukaryota</taxon>
        <taxon>Metazoa</taxon>
        <taxon>Spiralia</taxon>
        <taxon>Lophotrochozoa</taxon>
        <taxon>Platyhelminthes</taxon>
        <taxon>Cestoda</taxon>
        <taxon>Eucestoda</taxon>
        <taxon>Cyclophyllidea</taxon>
        <taxon>Mesocestoididae</taxon>
        <taxon>Mesocestoides</taxon>
    </lineage>
</organism>
<dbReference type="PANTHER" id="PTHR11703:SF0">
    <property type="entry name" value="DEOXYHYPUSINE SYNTHASE"/>
    <property type="match status" value="1"/>
</dbReference>
<dbReference type="Pfam" id="PF01916">
    <property type="entry name" value="DS"/>
    <property type="match status" value="1"/>
</dbReference>
<evidence type="ECO:0000256" key="6">
    <source>
        <dbReference type="ARBA" id="ARBA00022679"/>
    </source>
</evidence>
<dbReference type="Pfam" id="PF10246">
    <property type="entry name" value="MRP-S35"/>
    <property type="match status" value="1"/>
</dbReference>
<dbReference type="NCBIfam" id="TIGR00321">
    <property type="entry name" value="dhys"/>
    <property type="match status" value="1"/>
</dbReference>
<keyword evidence="7" id="KW-0520">NAD</keyword>